<dbReference type="STRING" id="650164.K5WPT7"/>
<dbReference type="GeneID" id="18911323"/>
<dbReference type="PANTHER" id="PTHR42034:SF1">
    <property type="entry name" value="CONDENSATION DOMAIN-CONTAINING PROTEIN"/>
    <property type="match status" value="1"/>
</dbReference>
<organism evidence="1 2">
    <name type="scientific">Phanerochaete carnosa (strain HHB-10118-sp)</name>
    <name type="common">White-rot fungus</name>
    <name type="synonym">Peniophora carnosa</name>
    <dbReference type="NCBI Taxonomy" id="650164"/>
    <lineage>
        <taxon>Eukaryota</taxon>
        <taxon>Fungi</taxon>
        <taxon>Dikarya</taxon>
        <taxon>Basidiomycota</taxon>
        <taxon>Agaricomycotina</taxon>
        <taxon>Agaricomycetes</taxon>
        <taxon>Polyporales</taxon>
        <taxon>Phanerochaetaceae</taxon>
        <taxon>Phanerochaete</taxon>
    </lineage>
</organism>
<dbReference type="Gene3D" id="3.30.559.10">
    <property type="entry name" value="Chloramphenicol acetyltransferase-like domain"/>
    <property type="match status" value="1"/>
</dbReference>
<evidence type="ECO:0000313" key="2">
    <source>
        <dbReference type="Proteomes" id="UP000008370"/>
    </source>
</evidence>
<dbReference type="InParanoid" id="K5WPT7"/>
<dbReference type="Proteomes" id="UP000008370">
    <property type="component" value="Unassembled WGS sequence"/>
</dbReference>
<keyword evidence="2" id="KW-1185">Reference proteome</keyword>
<dbReference type="InterPro" id="IPR023213">
    <property type="entry name" value="CAT-like_dom_sf"/>
</dbReference>
<accession>K5WPT7</accession>
<sequence length="477" mass="53603">MTIAIPQLPAGWTFVDKHYVRPTVGTEFDMARLNRLCDGQFNFCFGFTLNTDIPNLPEAVVEALVRVRFSAPLIAASIEPLAGSPDNFQWVYAPMKSKDDALAWARATLIVHETTSTDEQVINSITDIRLPYHIGDRREQVFACHLILRPNGEHALFMHGSHAVLDARPTMHTLRHLFHVIVHHDDEPCLDQLPYGGEVASLPVDIIQLLGKDLLEAAKTSGIRLPEQLNKNLPSIGLAPQRNDITAPALRACVGATINTDKLRSVLSALKAIGFSFTLLCDAAIALTTIKRNCNLDADWQYIHDNTIIALQRYFPSGYSEERHIASSMAYVPLVLSPQSINMDSPLCDQLVEVMSALRKEYTDYFSQPALPFANIVARTELRSLPLNPHRPFFTNIGVIDKFVPSMWVGGNNDKLHLELGELKFGHRIINMRCPVMHAWTFRDVFHLQIQFLDVYDMEYLQSLLDEIITTMLGIVN</sequence>
<evidence type="ECO:0008006" key="3">
    <source>
        <dbReference type="Google" id="ProtNLM"/>
    </source>
</evidence>
<dbReference type="OrthoDB" id="2548233at2759"/>
<gene>
    <name evidence="1" type="ORF">PHACADRAFT_198396</name>
</gene>
<proteinExistence type="predicted"/>
<dbReference type="AlphaFoldDB" id="K5WPT7"/>
<evidence type="ECO:0000313" key="1">
    <source>
        <dbReference type="EMBL" id="EKM52332.1"/>
    </source>
</evidence>
<dbReference type="PANTHER" id="PTHR42034">
    <property type="entry name" value="CHROMOSOME 7, WHOLE GENOME SHOTGUN SEQUENCE-RELATED"/>
    <property type="match status" value="1"/>
</dbReference>
<dbReference type="EMBL" id="JH930475">
    <property type="protein sequence ID" value="EKM52332.1"/>
    <property type="molecule type" value="Genomic_DNA"/>
</dbReference>
<reference evidence="1 2" key="1">
    <citation type="journal article" date="2012" name="BMC Genomics">
        <title>Comparative genomics of the white-rot fungi, Phanerochaete carnosa and P. chrysosporium, to elucidate the genetic basis of the distinct wood types they colonize.</title>
        <authorList>
            <person name="Suzuki H."/>
            <person name="MacDonald J."/>
            <person name="Syed K."/>
            <person name="Salamov A."/>
            <person name="Hori C."/>
            <person name="Aerts A."/>
            <person name="Henrissat B."/>
            <person name="Wiebenga A."/>
            <person name="vanKuyk P.A."/>
            <person name="Barry K."/>
            <person name="Lindquist E."/>
            <person name="LaButti K."/>
            <person name="Lapidus A."/>
            <person name="Lucas S."/>
            <person name="Coutinho P."/>
            <person name="Gong Y."/>
            <person name="Samejima M."/>
            <person name="Mahadevan R."/>
            <person name="Abou-Zaid M."/>
            <person name="de Vries R.P."/>
            <person name="Igarashi K."/>
            <person name="Yadav J.S."/>
            <person name="Grigoriev I.V."/>
            <person name="Master E.R."/>
        </authorList>
    </citation>
    <scope>NUCLEOTIDE SEQUENCE [LARGE SCALE GENOMIC DNA]</scope>
    <source>
        <strain evidence="1 2">HHB-10118-sp</strain>
    </source>
</reference>
<protein>
    <recommendedName>
        <fullName evidence="3">Condensation domain-containing protein</fullName>
    </recommendedName>
</protein>
<dbReference type="KEGG" id="pco:PHACADRAFT_198396"/>
<dbReference type="HOGENOM" id="CLU_043680_0_0_1"/>
<dbReference type="Gene3D" id="3.30.559.30">
    <property type="entry name" value="Nonribosomal peptide synthetase, condensation domain"/>
    <property type="match status" value="1"/>
</dbReference>
<dbReference type="RefSeq" id="XP_007398682.1">
    <property type="nucleotide sequence ID" value="XM_007398620.1"/>
</dbReference>
<name>K5WPT7_PHACS</name>